<dbReference type="InterPro" id="IPR003661">
    <property type="entry name" value="HisK_dim/P_dom"/>
</dbReference>
<evidence type="ECO:0000256" key="4">
    <source>
        <dbReference type="ARBA" id="ARBA00022553"/>
    </source>
</evidence>
<dbReference type="InterPro" id="IPR003594">
    <property type="entry name" value="HATPase_dom"/>
</dbReference>
<dbReference type="PANTHER" id="PTHR45436">
    <property type="entry name" value="SENSOR HISTIDINE KINASE YKOH"/>
    <property type="match status" value="1"/>
</dbReference>
<evidence type="ECO:0000256" key="1">
    <source>
        <dbReference type="ARBA" id="ARBA00000085"/>
    </source>
</evidence>
<comment type="subcellular location">
    <subcellularLocation>
        <location evidence="2">Cell membrane</location>
    </subcellularLocation>
</comment>
<evidence type="ECO:0000313" key="15">
    <source>
        <dbReference type="Proteomes" id="UP000234206"/>
    </source>
</evidence>
<evidence type="ECO:0000313" key="14">
    <source>
        <dbReference type="EMBL" id="PKZ41815.1"/>
    </source>
</evidence>
<dbReference type="InterPro" id="IPR036097">
    <property type="entry name" value="HisK_dim/P_sf"/>
</dbReference>
<gene>
    <name evidence="14" type="ORF">CYJ76_06150</name>
</gene>
<dbReference type="GO" id="GO:0000155">
    <property type="term" value="F:phosphorelay sensor kinase activity"/>
    <property type="evidence" value="ECO:0007669"/>
    <property type="project" value="InterPro"/>
</dbReference>
<evidence type="ECO:0000256" key="11">
    <source>
        <dbReference type="SAM" id="Phobius"/>
    </source>
</evidence>
<organism evidence="14 15">
    <name type="scientific">Kytococcus schroeteri</name>
    <dbReference type="NCBI Taxonomy" id="138300"/>
    <lineage>
        <taxon>Bacteria</taxon>
        <taxon>Bacillati</taxon>
        <taxon>Actinomycetota</taxon>
        <taxon>Actinomycetes</taxon>
        <taxon>Micrococcales</taxon>
        <taxon>Kytococcaceae</taxon>
        <taxon>Kytococcus</taxon>
    </lineage>
</organism>
<evidence type="ECO:0000256" key="6">
    <source>
        <dbReference type="ARBA" id="ARBA00022692"/>
    </source>
</evidence>
<dbReference type="Pfam" id="PF02518">
    <property type="entry name" value="HATPase_c"/>
    <property type="match status" value="1"/>
</dbReference>
<sequence>MSPDRSGDPEAPRRRTGGIPTHRLDAAVTGPMRVSGRSARRDQRLGGTRWRDSIRTRIVLAVLLVSMVTSAGLGVLLASQASDAARENLRQQAVSRLDTVSASYRLDGRVRRGATADPDVPPRELVQGMEQGERRSYYDGDTMWATERLGKDVLLTVQLDDDMLRQQDAERLRTLLLSLALASAISAAAAWTLGNALSSRLRSAATAATAMAEGDTTARTDTGGRDEVAALTRAVDTLAVTLQSRLAAERAFTADVAHELRTPVTGLVSAVELLPEGRPATLVRTQVGRLRRLVEDLLEVSRLESGSEVATLEEHDLGEVVDRTVRFLAVSAPCERVELRGESPQQVLIDPRRFERIMANLLVNVQRHGGGHCVITVVRRAVVVDDFGDGYPAEILEHGPQRFHGSGASKGTGLGLTIISKQAATMGATVEFDRARTGGARTVLRFQAADAQWGSS</sequence>
<dbReference type="SMART" id="SM00304">
    <property type="entry name" value="HAMP"/>
    <property type="match status" value="1"/>
</dbReference>
<dbReference type="EC" id="2.7.13.3" evidence="3"/>
<dbReference type="InterPro" id="IPR005467">
    <property type="entry name" value="His_kinase_dom"/>
</dbReference>
<name>A0A2I1PB02_9MICO</name>
<dbReference type="PROSITE" id="PS50109">
    <property type="entry name" value="HIS_KIN"/>
    <property type="match status" value="1"/>
</dbReference>
<keyword evidence="5" id="KW-0808">Transferase</keyword>
<feature type="domain" description="HAMP" evidence="13">
    <location>
        <begin position="195"/>
        <end position="247"/>
    </location>
</feature>
<dbReference type="EMBL" id="PKIZ01000009">
    <property type="protein sequence ID" value="PKZ41815.1"/>
    <property type="molecule type" value="Genomic_DNA"/>
</dbReference>
<comment type="caution">
    <text evidence="14">The sequence shown here is derived from an EMBL/GenBank/DDBJ whole genome shotgun (WGS) entry which is preliminary data.</text>
</comment>
<feature type="transmembrane region" description="Helical" evidence="11">
    <location>
        <begin position="58"/>
        <end position="78"/>
    </location>
</feature>
<dbReference type="PANTHER" id="PTHR45436:SF5">
    <property type="entry name" value="SENSOR HISTIDINE KINASE TRCS"/>
    <property type="match status" value="1"/>
</dbReference>
<dbReference type="SMART" id="SM00388">
    <property type="entry name" value="HisKA"/>
    <property type="match status" value="1"/>
</dbReference>
<dbReference type="InterPro" id="IPR036890">
    <property type="entry name" value="HATPase_C_sf"/>
</dbReference>
<keyword evidence="6 11" id="KW-0812">Transmembrane</keyword>
<dbReference type="CDD" id="cd00082">
    <property type="entry name" value="HisKA"/>
    <property type="match status" value="1"/>
</dbReference>
<dbReference type="PROSITE" id="PS50885">
    <property type="entry name" value="HAMP"/>
    <property type="match status" value="1"/>
</dbReference>
<dbReference type="SUPFAM" id="SSF158472">
    <property type="entry name" value="HAMP domain-like"/>
    <property type="match status" value="1"/>
</dbReference>
<keyword evidence="7 14" id="KW-0418">Kinase</keyword>
<dbReference type="SUPFAM" id="SSF55874">
    <property type="entry name" value="ATPase domain of HSP90 chaperone/DNA topoisomerase II/histidine kinase"/>
    <property type="match status" value="1"/>
</dbReference>
<dbReference type="OrthoDB" id="9808408at2"/>
<keyword evidence="8 11" id="KW-1133">Transmembrane helix</keyword>
<keyword evidence="9" id="KW-0902">Two-component regulatory system</keyword>
<evidence type="ECO:0000256" key="7">
    <source>
        <dbReference type="ARBA" id="ARBA00022777"/>
    </source>
</evidence>
<dbReference type="InterPro" id="IPR003660">
    <property type="entry name" value="HAMP_dom"/>
</dbReference>
<keyword evidence="4" id="KW-0597">Phosphoprotein</keyword>
<protein>
    <recommendedName>
        <fullName evidence="3">histidine kinase</fullName>
        <ecNumber evidence="3">2.7.13.3</ecNumber>
    </recommendedName>
</protein>
<evidence type="ECO:0000256" key="2">
    <source>
        <dbReference type="ARBA" id="ARBA00004236"/>
    </source>
</evidence>
<dbReference type="RefSeq" id="WP_083323536.1">
    <property type="nucleotide sequence ID" value="NZ_JBHLVH010000001.1"/>
</dbReference>
<keyword evidence="15" id="KW-1185">Reference proteome</keyword>
<feature type="compositionally biased region" description="Basic and acidic residues" evidence="10">
    <location>
        <begin position="1"/>
        <end position="13"/>
    </location>
</feature>
<dbReference type="Proteomes" id="UP000234206">
    <property type="component" value="Unassembled WGS sequence"/>
</dbReference>
<keyword evidence="11" id="KW-0472">Membrane</keyword>
<dbReference type="SUPFAM" id="SSF47384">
    <property type="entry name" value="Homodimeric domain of signal transducing histidine kinase"/>
    <property type="match status" value="1"/>
</dbReference>
<feature type="domain" description="Histidine kinase" evidence="12">
    <location>
        <begin position="255"/>
        <end position="450"/>
    </location>
</feature>
<dbReference type="Gene3D" id="1.10.287.130">
    <property type="match status" value="1"/>
</dbReference>
<evidence type="ECO:0000256" key="3">
    <source>
        <dbReference type="ARBA" id="ARBA00012438"/>
    </source>
</evidence>
<dbReference type="Pfam" id="PF00672">
    <property type="entry name" value="HAMP"/>
    <property type="match status" value="1"/>
</dbReference>
<evidence type="ECO:0000259" key="13">
    <source>
        <dbReference type="PROSITE" id="PS50885"/>
    </source>
</evidence>
<dbReference type="InterPro" id="IPR050428">
    <property type="entry name" value="TCS_sensor_his_kinase"/>
</dbReference>
<dbReference type="SMART" id="SM00387">
    <property type="entry name" value="HATPase_c"/>
    <property type="match status" value="1"/>
</dbReference>
<dbReference type="Gene3D" id="3.30.565.10">
    <property type="entry name" value="Histidine kinase-like ATPase, C-terminal domain"/>
    <property type="match status" value="1"/>
</dbReference>
<evidence type="ECO:0000256" key="10">
    <source>
        <dbReference type="SAM" id="MobiDB-lite"/>
    </source>
</evidence>
<evidence type="ECO:0000256" key="9">
    <source>
        <dbReference type="ARBA" id="ARBA00023012"/>
    </source>
</evidence>
<dbReference type="AlphaFoldDB" id="A0A2I1PB02"/>
<accession>A0A2I1PB02</accession>
<reference evidence="14 15" key="1">
    <citation type="submission" date="2017-12" db="EMBL/GenBank/DDBJ databases">
        <title>Phylogenetic diversity of female urinary microbiome.</title>
        <authorList>
            <person name="Thomas-White K."/>
            <person name="Wolfe A.J."/>
        </authorList>
    </citation>
    <scope>NUCLEOTIDE SEQUENCE [LARGE SCALE GENOMIC DNA]</scope>
    <source>
        <strain evidence="14 15">UMB1298</strain>
    </source>
</reference>
<comment type="catalytic activity">
    <reaction evidence="1">
        <text>ATP + protein L-histidine = ADP + protein N-phospho-L-histidine.</text>
        <dbReference type="EC" id="2.7.13.3"/>
    </reaction>
</comment>
<dbReference type="GO" id="GO:0005886">
    <property type="term" value="C:plasma membrane"/>
    <property type="evidence" value="ECO:0007669"/>
    <property type="project" value="UniProtKB-SubCell"/>
</dbReference>
<dbReference type="Pfam" id="PF00512">
    <property type="entry name" value="HisKA"/>
    <property type="match status" value="1"/>
</dbReference>
<evidence type="ECO:0000259" key="12">
    <source>
        <dbReference type="PROSITE" id="PS50109"/>
    </source>
</evidence>
<proteinExistence type="predicted"/>
<dbReference type="Gene3D" id="6.10.340.10">
    <property type="match status" value="1"/>
</dbReference>
<feature type="region of interest" description="Disordered" evidence="10">
    <location>
        <begin position="1"/>
        <end position="44"/>
    </location>
</feature>
<evidence type="ECO:0000256" key="5">
    <source>
        <dbReference type="ARBA" id="ARBA00022679"/>
    </source>
</evidence>
<evidence type="ECO:0000256" key="8">
    <source>
        <dbReference type="ARBA" id="ARBA00022989"/>
    </source>
</evidence>